<comment type="caution">
    <text evidence="3">The sequence shown here is derived from an EMBL/GenBank/DDBJ whole genome shotgun (WGS) entry which is preliminary data.</text>
</comment>
<name>A0A6G3ZWN8_9BACL</name>
<organism evidence="3">
    <name type="scientific">Paenibacillus sp. SYP-B3998</name>
    <dbReference type="NCBI Taxonomy" id="2678564"/>
    <lineage>
        <taxon>Bacteria</taxon>
        <taxon>Bacillati</taxon>
        <taxon>Bacillota</taxon>
        <taxon>Bacilli</taxon>
        <taxon>Bacillales</taxon>
        <taxon>Paenibacillaceae</taxon>
        <taxon>Paenibacillus</taxon>
    </lineage>
</organism>
<keyword evidence="1" id="KW-1133">Transmembrane helix</keyword>
<evidence type="ECO:0000259" key="2">
    <source>
        <dbReference type="Pfam" id="PF14340"/>
    </source>
</evidence>
<gene>
    <name evidence="3" type="ORF">GK047_10930</name>
</gene>
<keyword evidence="1" id="KW-0812">Transmembrane</keyword>
<proteinExistence type="predicted"/>
<evidence type="ECO:0000256" key="1">
    <source>
        <dbReference type="SAM" id="Phobius"/>
    </source>
</evidence>
<dbReference type="EMBL" id="JAAIKC010000003">
    <property type="protein sequence ID" value="NEW06525.1"/>
    <property type="molecule type" value="Genomic_DNA"/>
</dbReference>
<feature type="domain" description="DUF4395" evidence="2">
    <location>
        <begin position="13"/>
        <end position="49"/>
    </location>
</feature>
<evidence type="ECO:0000313" key="3">
    <source>
        <dbReference type="EMBL" id="NEW06525.1"/>
    </source>
</evidence>
<accession>A0A6G3ZWN8</accession>
<dbReference type="Pfam" id="PF14340">
    <property type="entry name" value="DUF4395"/>
    <property type="match status" value="1"/>
</dbReference>
<protein>
    <submittedName>
        <fullName evidence="3">DUF4395 family protein</fullName>
    </submittedName>
</protein>
<sequence>MKELPLTYVKANQALGWVVIGYVFTGFLLLAAGAALLGYCIGCKIYYPYKIFLNKQRSRRS</sequence>
<dbReference type="RefSeq" id="WP_163945708.1">
    <property type="nucleotide sequence ID" value="NZ_JAAIKC010000003.1"/>
</dbReference>
<dbReference type="AlphaFoldDB" id="A0A6G3ZWN8"/>
<feature type="transmembrane region" description="Helical" evidence="1">
    <location>
        <begin position="20"/>
        <end position="47"/>
    </location>
</feature>
<reference evidence="3" key="1">
    <citation type="submission" date="2020-02" db="EMBL/GenBank/DDBJ databases">
        <authorList>
            <person name="Shen X.-R."/>
            <person name="Zhang Y.-X."/>
        </authorList>
    </citation>
    <scope>NUCLEOTIDE SEQUENCE</scope>
    <source>
        <strain evidence="3">SYP-B3998</strain>
    </source>
</reference>
<dbReference type="InterPro" id="IPR025508">
    <property type="entry name" value="DUF4395"/>
</dbReference>
<keyword evidence="1" id="KW-0472">Membrane</keyword>